<dbReference type="AlphaFoldDB" id="A0A1W1VQS2"/>
<dbReference type="Proteomes" id="UP000192582">
    <property type="component" value="Unassembled WGS sequence"/>
</dbReference>
<evidence type="ECO:0000313" key="1">
    <source>
        <dbReference type="EMBL" id="SMB95431.1"/>
    </source>
</evidence>
<reference evidence="1 2" key="1">
    <citation type="submission" date="2017-04" db="EMBL/GenBank/DDBJ databases">
        <authorList>
            <person name="Afonso C.L."/>
            <person name="Miller P.J."/>
            <person name="Scott M.A."/>
            <person name="Spackman E."/>
            <person name="Goraichik I."/>
            <person name="Dimitrov K.M."/>
            <person name="Suarez D.L."/>
            <person name="Swayne D.E."/>
        </authorList>
    </citation>
    <scope>NUCLEOTIDE SEQUENCE [LARGE SCALE GENOMIC DNA]</scope>
    <source>
        <strain evidence="1 2">KR-140</strain>
    </source>
</reference>
<evidence type="ECO:0000313" key="2">
    <source>
        <dbReference type="Proteomes" id="UP000192582"/>
    </source>
</evidence>
<organism evidence="1 2">
    <name type="scientific">Deinococcus hopiensis KR-140</name>
    <dbReference type="NCBI Taxonomy" id="695939"/>
    <lineage>
        <taxon>Bacteria</taxon>
        <taxon>Thermotogati</taxon>
        <taxon>Deinococcota</taxon>
        <taxon>Deinococci</taxon>
        <taxon>Deinococcales</taxon>
        <taxon>Deinococcaceae</taxon>
        <taxon>Deinococcus</taxon>
    </lineage>
</organism>
<accession>A0A1W1VQS2</accession>
<sequence length="54" mass="5847">MPIQVRSPGSVKKKSTPGHLLELYFGEYSQAAQKPAETEPGLVGLSSQEQMVLC</sequence>
<gene>
    <name evidence="1" type="ORF">SAMN00790413_02839</name>
</gene>
<name>A0A1W1VQS2_9DEIO</name>
<keyword evidence="2" id="KW-1185">Reference proteome</keyword>
<dbReference type="EMBL" id="FWWU01000009">
    <property type="protein sequence ID" value="SMB95431.1"/>
    <property type="molecule type" value="Genomic_DNA"/>
</dbReference>
<proteinExistence type="predicted"/>
<dbReference type="RefSeq" id="WP_170928781.1">
    <property type="nucleotide sequence ID" value="NZ_FWWU01000009.1"/>
</dbReference>
<protein>
    <submittedName>
        <fullName evidence="1">Uncharacterized protein</fullName>
    </submittedName>
</protein>